<dbReference type="RefSeq" id="WP_068500462.1">
    <property type="nucleotide sequence ID" value="NZ_LWQU01000140.1"/>
</dbReference>
<dbReference type="EC" id="4.2.3.4" evidence="7 18"/>
<gene>
    <name evidence="18" type="primary">aroB</name>
    <name evidence="21" type="ORF">A6A05_12610</name>
</gene>
<feature type="binding site" evidence="18">
    <location>
        <position position="145"/>
    </location>
    <ligand>
        <name>NAD(+)</name>
        <dbReference type="ChEBI" id="CHEBI:57540"/>
    </ligand>
</feature>
<dbReference type="Gene3D" id="1.20.1090.10">
    <property type="entry name" value="Dehydroquinate synthase-like - alpha domain"/>
    <property type="match status" value="1"/>
</dbReference>
<comment type="cofactor">
    <cofactor evidence="2 18">
        <name>NAD(+)</name>
        <dbReference type="ChEBI" id="CHEBI:57540"/>
    </cofactor>
</comment>
<keyword evidence="10 18" id="KW-0028">Amino-acid biosynthesis</keyword>
<feature type="binding site" evidence="18">
    <location>
        <position position="154"/>
    </location>
    <ligand>
        <name>NAD(+)</name>
        <dbReference type="ChEBI" id="CHEBI:57540"/>
    </ligand>
</feature>
<feature type="binding site" evidence="18">
    <location>
        <position position="268"/>
    </location>
    <ligand>
        <name>Zn(2+)</name>
        <dbReference type="ChEBI" id="CHEBI:29105"/>
    </ligand>
</feature>
<comment type="subcellular location">
    <subcellularLocation>
        <location evidence="4 18">Cytoplasm</location>
    </subcellularLocation>
</comment>
<dbReference type="CDD" id="cd08195">
    <property type="entry name" value="DHQS"/>
    <property type="match status" value="1"/>
</dbReference>
<dbReference type="AlphaFoldDB" id="A0A178MQM0"/>
<dbReference type="GO" id="GO:0008652">
    <property type="term" value="P:amino acid biosynthetic process"/>
    <property type="evidence" value="ECO:0007669"/>
    <property type="project" value="UniProtKB-KW"/>
</dbReference>
<feature type="domain" description="3-dehydroquinate synthase C-terminal" evidence="20">
    <location>
        <begin position="184"/>
        <end position="331"/>
    </location>
</feature>
<evidence type="ECO:0000256" key="2">
    <source>
        <dbReference type="ARBA" id="ARBA00001911"/>
    </source>
</evidence>
<proteinExistence type="inferred from homology"/>
<evidence type="ECO:0000256" key="9">
    <source>
        <dbReference type="ARBA" id="ARBA00022490"/>
    </source>
</evidence>
<keyword evidence="14 18" id="KW-0520">NAD</keyword>
<protein>
    <recommendedName>
        <fullName evidence="8 18">3-dehydroquinate synthase</fullName>
        <shortName evidence="18">DHQS</shortName>
        <ecNumber evidence="7 18">4.2.3.4</ecNumber>
    </recommendedName>
</protein>
<dbReference type="Pfam" id="PF24621">
    <property type="entry name" value="DHQS_C"/>
    <property type="match status" value="1"/>
</dbReference>
<keyword evidence="17 18" id="KW-0170">Cobalt</keyword>
<organism evidence="21 22">
    <name type="scientific">Magnetospirillum moscoviense</name>
    <dbReference type="NCBI Taxonomy" id="1437059"/>
    <lineage>
        <taxon>Bacteria</taxon>
        <taxon>Pseudomonadati</taxon>
        <taxon>Pseudomonadota</taxon>
        <taxon>Alphaproteobacteria</taxon>
        <taxon>Rhodospirillales</taxon>
        <taxon>Rhodospirillaceae</taxon>
        <taxon>Magnetospirillum</taxon>
    </lineage>
</organism>
<evidence type="ECO:0000313" key="21">
    <source>
        <dbReference type="EMBL" id="OAN50398.1"/>
    </source>
</evidence>
<evidence type="ECO:0000256" key="7">
    <source>
        <dbReference type="ARBA" id="ARBA00013031"/>
    </source>
</evidence>
<evidence type="ECO:0000259" key="20">
    <source>
        <dbReference type="Pfam" id="PF24621"/>
    </source>
</evidence>
<dbReference type="PANTHER" id="PTHR43622:SF7">
    <property type="entry name" value="3-DEHYDROQUINATE SYNTHASE, CHLOROPLASTIC"/>
    <property type="match status" value="1"/>
</dbReference>
<dbReference type="STRING" id="1437059.A6A05_12610"/>
<evidence type="ECO:0000256" key="15">
    <source>
        <dbReference type="ARBA" id="ARBA00023141"/>
    </source>
</evidence>
<dbReference type="PANTHER" id="PTHR43622">
    <property type="entry name" value="3-DEHYDROQUINATE SYNTHASE"/>
    <property type="match status" value="1"/>
</dbReference>
<comment type="caution">
    <text evidence="21">The sequence shown here is derived from an EMBL/GenBank/DDBJ whole genome shotgun (WGS) entry which is preliminary data.</text>
</comment>
<dbReference type="GO" id="GO:0005737">
    <property type="term" value="C:cytoplasm"/>
    <property type="evidence" value="ECO:0007669"/>
    <property type="project" value="UniProtKB-SubCell"/>
</dbReference>
<reference evidence="21 22" key="1">
    <citation type="submission" date="2016-04" db="EMBL/GenBank/DDBJ databases">
        <title>Draft genome sequence of freshwater magnetotactic bacteria Magnetospirillum marisnigri SP-1 and Magnetospirillum moscoviense BB-1.</title>
        <authorList>
            <person name="Koziaeva V."/>
            <person name="Dziuba M.V."/>
            <person name="Ivanov T.M."/>
            <person name="Kuznetsov B."/>
            <person name="Grouzdev D.S."/>
        </authorList>
    </citation>
    <scope>NUCLEOTIDE SEQUENCE [LARGE SCALE GENOMIC DNA]</scope>
    <source>
        <strain evidence="21 22">BB-1</strain>
    </source>
</reference>
<dbReference type="Pfam" id="PF01761">
    <property type="entry name" value="DHQ_synthase"/>
    <property type="match status" value="1"/>
</dbReference>
<evidence type="ECO:0000256" key="17">
    <source>
        <dbReference type="ARBA" id="ARBA00023285"/>
    </source>
</evidence>
<evidence type="ECO:0000256" key="14">
    <source>
        <dbReference type="ARBA" id="ARBA00023027"/>
    </source>
</evidence>
<evidence type="ECO:0000256" key="3">
    <source>
        <dbReference type="ARBA" id="ARBA00003485"/>
    </source>
</evidence>
<dbReference type="EMBL" id="LWQU01000140">
    <property type="protein sequence ID" value="OAN50398.1"/>
    <property type="molecule type" value="Genomic_DNA"/>
</dbReference>
<evidence type="ECO:0000256" key="10">
    <source>
        <dbReference type="ARBA" id="ARBA00022605"/>
    </source>
</evidence>
<keyword evidence="13 18" id="KW-0862">Zinc</keyword>
<keyword evidence="11 18" id="KW-0479">Metal-binding</keyword>
<dbReference type="GO" id="GO:0009423">
    <property type="term" value="P:chorismate biosynthetic process"/>
    <property type="evidence" value="ECO:0007669"/>
    <property type="project" value="UniProtKB-UniRule"/>
</dbReference>
<evidence type="ECO:0000256" key="13">
    <source>
        <dbReference type="ARBA" id="ARBA00022833"/>
    </source>
</evidence>
<evidence type="ECO:0000256" key="5">
    <source>
        <dbReference type="ARBA" id="ARBA00004661"/>
    </source>
</evidence>
<dbReference type="NCBIfam" id="TIGR01357">
    <property type="entry name" value="aroB"/>
    <property type="match status" value="1"/>
</dbReference>
<keyword evidence="15 18" id="KW-0057">Aromatic amino acid biosynthesis</keyword>
<accession>A0A178MQM0</accession>
<dbReference type="UniPathway" id="UPA00053">
    <property type="reaction ID" value="UER00085"/>
</dbReference>
<comment type="similarity">
    <text evidence="6 18">Belongs to the sugar phosphate cyclases superfamily. Dehydroquinate synthase family.</text>
</comment>
<evidence type="ECO:0000256" key="16">
    <source>
        <dbReference type="ARBA" id="ARBA00023239"/>
    </source>
</evidence>
<dbReference type="SUPFAM" id="SSF56796">
    <property type="entry name" value="Dehydroquinate synthase-like"/>
    <property type="match status" value="1"/>
</dbReference>
<evidence type="ECO:0000256" key="18">
    <source>
        <dbReference type="HAMAP-Rule" id="MF_00110"/>
    </source>
</evidence>
<dbReference type="Proteomes" id="UP000078543">
    <property type="component" value="Unassembled WGS sequence"/>
</dbReference>
<comment type="caution">
    <text evidence="18">Lacks conserved residue(s) required for the propagation of feature annotation.</text>
</comment>
<feature type="domain" description="3-dehydroquinate synthase N-terminal" evidence="19">
    <location>
        <begin position="70"/>
        <end position="181"/>
    </location>
</feature>
<comment type="function">
    <text evidence="3 18">Catalyzes the conversion of 3-deoxy-D-arabino-heptulosonate 7-phosphate (DAHP) to dehydroquinate (DHQ).</text>
</comment>
<evidence type="ECO:0000256" key="11">
    <source>
        <dbReference type="ARBA" id="ARBA00022723"/>
    </source>
</evidence>
<keyword evidence="12 18" id="KW-0547">Nucleotide-binding</keyword>
<comment type="catalytic activity">
    <reaction evidence="1 18">
        <text>7-phospho-2-dehydro-3-deoxy-D-arabino-heptonate = 3-dehydroquinate + phosphate</text>
        <dbReference type="Rhea" id="RHEA:21968"/>
        <dbReference type="ChEBI" id="CHEBI:32364"/>
        <dbReference type="ChEBI" id="CHEBI:43474"/>
        <dbReference type="ChEBI" id="CHEBI:58394"/>
        <dbReference type="EC" id="4.2.3.4"/>
    </reaction>
</comment>
<dbReference type="GO" id="GO:0046872">
    <property type="term" value="F:metal ion binding"/>
    <property type="evidence" value="ECO:0007669"/>
    <property type="project" value="UniProtKB-KW"/>
</dbReference>
<evidence type="ECO:0000259" key="19">
    <source>
        <dbReference type="Pfam" id="PF01761"/>
    </source>
</evidence>
<keyword evidence="22" id="KW-1185">Reference proteome</keyword>
<dbReference type="FunFam" id="3.40.50.1970:FF:000001">
    <property type="entry name" value="3-dehydroquinate synthase"/>
    <property type="match status" value="1"/>
</dbReference>
<feature type="binding site" evidence="18">
    <location>
        <position position="250"/>
    </location>
    <ligand>
        <name>Zn(2+)</name>
        <dbReference type="ChEBI" id="CHEBI:29105"/>
    </ligand>
</feature>
<keyword evidence="9 18" id="KW-0963">Cytoplasm</keyword>
<dbReference type="OrthoDB" id="9806583at2"/>
<evidence type="ECO:0000256" key="1">
    <source>
        <dbReference type="ARBA" id="ARBA00001393"/>
    </source>
</evidence>
<dbReference type="Gene3D" id="3.40.50.1970">
    <property type="match status" value="1"/>
</dbReference>
<dbReference type="InterPro" id="IPR056179">
    <property type="entry name" value="DHQS_C"/>
</dbReference>
<dbReference type="InterPro" id="IPR030963">
    <property type="entry name" value="DHQ_synth_fam"/>
</dbReference>
<feature type="binding site" evidence="18">
    <location>
        <position position="187"/>
    </location>
    <ligand>
        <name>Zn(2+)</name>
        <dbReference type="ChEBI" id="CHEBI:29105"/>
    </ligand>
</feature>
<dbReference type="GO" id="GO:0003856">
    <property type="term" value="F:3-dehydroquinate synthase activity"/>
    <property type="evidence" value="ECO:0007669"/>
    <property type="project" value="UniProtKB-UniRule"/>
</dbReference>
<comment type="cofactor">
    <cofactor evidence="18">
        <name>Co(2+)</name>
        <dbReference type="ChEBI" id="CHEBI:48828"/>
    </cofactor>
    <cofactor evidence="18">
        <name>Zn(2+)</name>
        <dbReference type="ChEBI" id="CHEBI:29105"/>
    </cofactor>
    <text evidence="18">Binds 1 divalent metal cation per subunit. Can use either Co(2+) or Zn(2+).</text>
</comment>
<comment type="pathway">
    <text evidence="5 18">Metabolic intermediate biosynthesis; chorismate biosynthesis; chorismate from D-erythrose 4-phosphate and phosphoenolpyruvate: step 2/7.</text>
</comment>
<dbReference type="InterPro" id="IPR050071">
    <property type="entry name" value="Dehydroquinate_synthase"/>
</dbReference>
<dbReference type="GO" id="GO:0000166">
    <property type="term" value="F:nucleotide binding"/>
    <property type="evidence" value="ECO:0007669"/>
    <property type="project" value="UniProtKB-KW"/>
</dbReference>
<keyword evidence="16 18" id="KW-0456">Lyase</keyword>
<evidence type="ECO:0000313" key="22">
    <source>
        <dbReference type="Proteomes" id="UP000078543"/>
    </source>
</evidence>
<dbReference type="GO" id="GO:0009073">
    <property type="term" value="P:aromatic amino acid family biosynthetic process"/>
    <property type="evidence" value="ECO:0007669"/>
    <property type="project" value="UniProtKB-KW"/>
</dbReference>
<feature type="binding site" evidence="18">
    <location>
        <begin position="108"/>
        <end position="112"/>
    </location>
    <ligand>
        <name>NAD(+)</name>
        <dbReference type="ChEBI" id="CHEBI:57540"/>
    </ligand>
</feature>
<feature type="binding site" evidence="18">
    <location>
        <begin position="132"/>
        <end position="133"/>
    </location>
    <ligand>
        <name>NAD(+)</name>
        <dbReference type="ChEBI" id="CHEBI:57540"/>
    </ligand>
</feature>
<dbReference type="HAMAP" id="MF_00110">
    <property type="entry name" value="DHQ_synthase"/>
    <property type="match status" value="1"/>
</dbReference>
<evidence type="ECO:0000256" key="6">
    <source>
        <dbReference type="ARBA" id="ARBA00005412"/>
    </source>
</evidence>
<dbReference type="InterPro" id="IPR030960">
    <property type="entry name" value="DHQS/DOIS_N"/>
</dbReference>
<evidence type="ECO:0000256" key="12">
    <source>
        <dbReference type="ARBA" id="ARBA00022741"/>
    </source>
</evidence>
<evidence type="ECO:0000256" key="8">
    <source>
        <dbReference type="ARBA" id="ARBA00017684"/>
    </source>
</evidence>
<dbReference type="InterPro" id="IPR016037">
    <property type="entry name" value="DHQ_synth_AroB"/>
</dbReference>
<evidence type="ECO:0000256" key="4">
    <source>
        <dbReference type="ARBA" id="ARBA00004496"/>
    </source>
</evidence>
<dbReference type="PIRSF" id="PIRSF001455">
    <property type="entry name" value="DHQ_synth"/>
    <property type="match status" value="1"/>
</dbReference>
<sequence length="368" mass="39446">MSAEIIRVELGERSYDIEIGAGLIDQAGPRMVPVMAGKRAFVVTDDVVAPLYLDRVLASLDRAGIAHGHVVVPHGEHSKCFAQLEELTETMLDARCERSTMVVALGGGVIGDLTGFAAAILQRGLDFVQIPTTLLAQVDSSVGGKTGINTRQGKNLVGSFHQPRLVLADIDTLNSLDRRQMLAGYAEVVKYGIIDDAPFFAWLEEQGPALIDGDQAARAQAVAVSCRAKARIVAADEREGGVRALLNLGHTFGHALEAETGFSEELLHGEAVAIGMVMALRLSARLDLAPPDDCARLERHLARLGLPTGLSRQRHWDVDALVHHMAGDKKVKDGKVTFVLAKGIGRSFLTREVPASAVRDMLAEFVAG</sequence>
<name>A0A178MQM0_9PROT</name>